<dbReference type="SUPFAM" id="SSF47473">
    <property type="entry name" value="EF-hand"/>
    <property type="match status" value="1"/>
</dbReference>
<gene>
    <name evidence="8" type="primary">Contig6754.g7226</name>
    <name evidence="8" type="ORF">STYLEM_11567</name>
</gene>
<dbReference type="SUPFAM" id="SSF56112">
    <property type="entry name" value="Protein kinase-like (PK-like)"/>
    <property type="match status" value="1"/>
</dbReference>
<dbReference type="GO" id="GO:0004674">
    <property type="term" value="F:protein serine/threonine kinase activity"/>
    <property type="evidence" value="ECO:0007669"/>
    <property type="project" value="UniProtKB-KW"/>
</dbReference>
<dbReference type="SMART" id="SM00220">
    <property type="entry name" value="S_TKc"/>
    <property type="match status" value="1"/>
</dbReference>
<evidence type="ECO:0000256" key="2">
    <source>
        <dbReference type="ARBA" id="ARBA00022527"/>
    </source>
</evidence>
<dbReference type="Gene3D" id="3.30.200.20">
    <property type="entry name" value="Phosphorylase Kinase, domain 1"/>
    <property type="match status" value="1"/>
</dbReference>
<dbReference type="AlphaFoldDB" id="A0A078AK33"/>
<accession>A0A078AK33</accession>
<keyword evidence="4" id="KW-0547">Nucleotide-binding</keyword>
<dbReference type="Proteomes" id="UP000039865">
    <property type="component" value="Unassembled WGS sequence"/>
</dbReference>
<dbReference type="InterPro" id="IPR011992">
    <property type="entry name" value="EF-hand-dom_pair"/>
</dbReference>
<sequence>MGQCVAVNGGNPKKAKDLSYLTTHNQEIEVWKQDQIIQDEKKQLEKFSESQTQIFTIQKDIFSKKYKLTKEILGKGEFGLVGKAIRKVSIKNWEQSHEDEKKVVAIKAIAKQRLDQDMIKHIRSEMKILNTLDHPNIIKYYEDFENDTHIFLVMELFEGGTLYEKMIKLVDRKKTFSEFDACLIIEKLLRAIAFCHENNICHRDLKPENILINQNLELKIIDFGLSKQRNRNLRVFKTRVGSPSYIAPEVLQTDQYGFECDIWSIGVILYVLVSGYMPFGAKSMTELLAKVKKGYYDFRAPTFDKVSSQCMDLISKMMSFYPKNRPIASKALQHEWFKINQAKISKTVIEKDVLLKLVEYRNIPIVKRAALKVIIRTLDDAQTSFLRSQFLALDQLRCGLVDINSIKDAFDQVNIPADAETLESVVESVSCNKTAKINYSEFLAATIDMLSLLTEENLWMLFKFIDKEDQNEIDFVQIEYILKQLEIPYKAKELQNLLNNFSKQKPNKLVYDEFKEMLLCDDYSYILENINEMQEEDLLRNDQLLQSQLNPKSLIFTVQENNRV</sequence>
<evidence type="ECO:0000313" key="9">
    <source>
        <dbReference type="Proteomes" id="UP000039865"/>
    </source>
</evidence>
<dbReference type="EMBL" id="CCKQ01010999">
    <property type="protein sequence ID" value="CDW82534.1"/>
    <property type="molecule type" value="Genomic_DNA"/>
</dbReference>
<dbReference type="InterPro" id="IPR050205">
    <property type="entry name" value="CDPK_Ser/Thr_kinases"/>
</dbReference>
<keyword evidence="5" id="KW-0418">Kinase</keyword>
<feature type="domain" description="Protein kinase" evidence="7">
    <location>
        <begin position="67"/>
        <end position="337"/>
    </location>
</feature>
<protein>
    <submittedName>
        <fullName evidence="8">Calcium-dependent protein</fullName>
    </submittedName>
</protein>
<dbReference type="Gene3D" id="1.10.238.10">
    <property type="entry name" value="EF-hand"/>
    <property type="match status" value="2"/>
</dbReference>
<keyword evidence="3" id="KW-0808">Transferase</keyword>
<name>A0A078AK33_STYLE</name>
<comment type="subunit">
    <text evidence="1">Monomer.</text>
</comment>
<dbReference type="InterPro" id="IPR000719">
    <property type="entry name" value="Prot_kinase_dom"/>
</dbReference>
<dbReference type="GO" id="GO:0005524">
    <property type="term" value="F:ATP binding"/>
    <property type="evidence" value="ECO:0007669"/>
    <property type="project" value="UniProtKB-KW"/>
</dbReference>
<keyword evidence="6" id="KW-0067">ATP-binding</keyword>
<dbReference type="InterPro" id="IPR011009">
    <property type="entry name" value="Kinase-like_dom_sf"/>
</dbReference>
<keyword evidence="2" id="KW-0723">Serine/threonine-protein kinase</keyword>
<evidence type="ECO:0000256" key="6">
    <source>
        <dbReference type="ARBA" id="ARBA00022840"/>
    </source>
</evidence>
<dbReference type="PROSITE" id="PS00108">
    <property type="entry name" value="PROTEIN_KINASE_ST"/>
    <property type="match status" value="1"/>
</dbReference>
<evidence type="ECO:0000256" key="4">
    <source>
        <dbReference type="ARBA" id="ARBA00022741"/>
    </source>
</evidence>
<reference evidence="8 9" key="1">
    <citation type="submission" date="2014-06" db="EMBL/GenBank/DDBJ databases">
        <authorList>
            <person name="Swart Estienne"/>
        </authorList>
    </citation>
    <scope>NUCLEOTIDE SEQUENCE [LARGE SCALE GENOMIC DNA]</scope>
    <source>
        <strain evidence="8 9">130c</strain>
    </source>
</reference>
<dbReference type="InParanoid" id="A0A078AK33"/>
<dbReference type="OrthoDB" id="74764at2759"/>
<evidence type="ECO:0000313" key="8">
    <source>
        <dbReference type="EMBL" id="CDW82534.1"/>
    </source>
</evidence>
<dbReference type="CDD" id="cd05117">
    <property type="entry name" value="STKc_CAMK"/>
    <property type="match status" value="1"/>
</dbReference>
<keyword evidence="9" id="KW-1185">Reference proteome</keyword>
<evidence type="ECO:0000259" key="7">
    <source>
        <dbReference type="PROSITE" id="PS50011"/>
    </source>
</evidence>
<proteinExistence type="predicted"/>
<dbReference type="Pfam" id="PF00069">
    <property type="entry name" value="Pkinase"/>
    <property type="match status" value="1"/>
</dbReference>
<dbReference type="FunFam" id="1.10.510.10:FF:000571">
    <property type="entry name" value="Maternal embryonic leucine zipper kinase"/>
    <property type="match status" value="1"/>
</dbReference>
<dbReference type="InterPro" id="IPR008271">
    <property type="entry name" value="Ser/Thr_kinase_AS"/>
</dbReference>
<evidence type="ECO:0000256" key="1">
    <source>
        <dbReference type="ARBA" id="ARBA00011245"/>
    </source>
</evidence>
<dbReference type="PROSITE" id="PS50011">
    <property type="entry name" value="PROTEIN_KINASE_DOM"/>
    <property type="match status" value="1"/>
</dbReference>
<organism evidence="8 9">
    <name type="scientific">Stylonychia lemnae</name>
    <name type="common">Ciliate</name>
    <dbReference type="NCBI Taxonomy" id="5949"/>
    <lineage>
        <taxon>Eukaryota</taxon>
        <taxon>Sar</taxon>
        <taxon>Alveolata</taxon>
        <taxon>Ciliophora</taxon>
        <taxon>Intramacronucleata</taxon>
        <taxon>Spirotrichea</taxon>
        <taxon>Stichotrichia</taxon>
        <taxon>Sporadotrichida</taxon>
        <taxon>Oxytrichidae</taxon>
        <taxon>Stylonychinae</taxon>
        <taxon>Stylonychia</taxon>
    </lineage>
</organism>
<dbReference type="Gene3D" id="1.10.510.10">
    <property type="entry name" value="Transferase(Phosphotransferase) domain 1"/>
    <property type="match status" value="1"/>
</dbReference>
<dbReference type="PANTHER" id="PTHR24349">
    <property type="entry name" value="SERINE/THREONINE-PROTEIN KINASE"/>
    <property type="match status" value="1"/>
</dbReference>
<evidence type="ECO:0000256" key="3">
    <source>
        <dbReference type="ARBA" id="ARBA00022679"/>
    </source>
</evidence>
<evidence type="ECO:0000256" key="5">
    <source>
        <dbReference type="ARBA" id="ARBA00022777"/>
    </source>
</evidence>